<gene>
    <name evidence="2" type="ORF">QQF64_006914</name>
</gene>
<feature type="transmembrane region" description="Helical" evidence="1">
    <location>
        <begin position="12"/>
        <end position="30"/>
    </location>
</feature>
<evidence type="ECO:0000313" key="3">
    <source>
        <dbReference type="Proteomes" id="UP001558613"/>
    </source>
</evidence>
<name>A0ABR3M996_9TELE</name>
<comment type="caution">
    <text evidence="2">The sequence shown here is derived from an EMBL/GenBank/DDBJ whole genome shotgun (WGS) entry which is preliminary data.</text>
</comment>
<evidence type="ECO:0000313" key="2">
    <source>
        <dbReference type="EMBL" id="KAL1261649.1"/>
    </source>
</evidence>
<sequence length="78" mass="8772">MERKCEQDIKRSNLTACMVLIIGVCFSAGGDGGWDRHGREGVELLEAALIDALRWFRAESSFPVRSGPHVHEILWLYA</sequence>
<dbReference type="Proteomes" id="UP001558613">
    <property type="component" value="Unassembled WGS sequence"/>
</dbReference>
<keyword evidence="1" id="KW-0472">Membrane</keyword>
<accession>A0ABR3M996</accession>
<evidence type="ECO:0000256" key="1">
    <source>
        <dbReference type="SAM" id="Phobius"/>
    </source>
</evidence>
<organism evidence="2 3">
    <name type="scientific">Cirrhinus molitorella</name>
    <name type="common">mud carp</name>
    <dbReference type="NCBI Taxonomy" id="172907"/>
    <lineage>
        <taxon>Eukaryota</taxon>
        <taxon>Metazoa</taxon>
        <taxon>Chordata</taxon>
        <taxon>Craniata</taxon>
        <taxon>Vertebrata</taxon>
        <taxon>Euteleostomi</taxon>
        <taxon>Actinopterygii</taxon>
        <taxon>Neopterygii</taxon>
        <taxon>Teleostei</taxon>
        <taxon>Ostariophysi</taxon>
        <taxon>Cypriniformes</taxon>
        <taxon>Cyprinidae</taxon>
        <taxon>Labeoninae</taxon>
        <taxon>Labeonini</taxon>
        <taxon>Cirrhinus</taxon>
    </lineage>
</organism>
<keyword evidence="1" id="KW-0812">Transmembrane</keyword>
<keyword evidence="1" id="KW-1133">Transmembrane helix</keyword>
<keyword evidence="3" id="KW-1185">Reference proteome</keyword>
<protein>
    <submittedName>
        <fullName evidence="2">Uncharacterized protein</fullName>
    </submittedName>
</protein>
<dbReference type="EMBL" id="JAYMGO010000014">
    <property type="protein sequence ID" value="KAL1261649.1"/>
    <property type="molecule type" value="Genomic_DNA"/>
</dbReference>
<reference evidence="2 3" key="1">
    <citation type="submission" date="2023-09" db="EMBL/GenBank/DDBJ databases">
        <authorList>
            <person name="Wang M."/>
        </authorList>
    </citation>
    <scope>NUCLEOTIDE SEQUENCE [LARGE SCALE GENOMIC DNA]</scope>
    <source>
        <strain evidence="2">GT-2023</strain>
        <tissue evidence="2">Liver</tissue>
    </source>
</reference>
<proteinExistence type="predicted"/>